<dbReference type="AlphaFoldDB" id="A0A7W7H260"/>
<keyword evidence="1" id="KW-1133">Transmembrane helix</keyword>
<evidence type="ECO:0000256" key="1">
    <source>
        <dbReference type="SAM" id="Phobius"/>
    </source>
</evidence>
<evidence type="ECO:0000313" key="3">
    <source>
        <dbReference type="EMBL" id="MBB4742439.1"/>
    </source>
</evidence>
<evidence type="ECO:0000313" key="4">
    <source>
        <dbReference type="Proteomes" id="UP000546162"/>
    </source>
</evidence>
<gene>
    <name evidence="3" type="ORF">BJY16_005898</name>
</gene>
<dbReference type="EMBL" id="JACHNB010000001">
    <property type="protein sequence ID" value="MBB4742439.1"/>
    <property type="molecule type" value="Genomic_DNA"/>
</dbReference>
<accession>A0A7W7H260</accession>
<dbReference type="InterPro" id="IPR005530">
    <property type="entry name" value="SPW"/>
</dbReference>
<name>A0A7W7H260_9ACTN</name>
<protein>
    <recommendedName>
        <fullName evidence="2">SPW repeat-containing integral membrane domain-containing protein</fullName>
    </recommendedName>
</protein>
<dbReference type="Proteomes" id="UP000546162">
    <property type="component" value="Unassembled WGS sequence"/>
</dbReference>
<feature type="transmembrane region" description="Helical" evidence="1">
    <location>
        <begin position="30"/>
        <end position="48"/>
    </location>
</feature>
<dbReference type="Pfam" id="PF03779">
    <property type="entry name" value="SPW"/>
    <property type="match status" value="1"/>
</dbReference>
<keyword evidence="1" id="KW-0812">Transmembrane</keyword>
<feature type="domain" description="SPW repeat-containing integral membrane" evidence="2">
    <location>
        <begin position="30"/>
        <end position="124"/>
    </location>
</feature>
<feature type="transmembrane region" description="Helical" evidence="1">
    <location>
        <begin position="84"/>
        <end position="102"/>
    </location>
</feature>
<keyword evidence="4" id="KW-1185">Reference proteome</keyword>
<sequence>MHLSPPLRHWHPARDTRRLIAELVHSPSELLVLIGVWLTAAPLIFSHNAAQHTYAGWSDVISGLGLVVLAYLRVMTPAGTTWMMLLTAAVGAWVIAAPFVRGYSDVPSTTWNDILVGTAVIGLSSASWLLGRRRG</sequence>
<organism evidence="3 4">
    <name type="scientific">Actinoplanes octamycinicus</name>
    <dbReference type="NCBI Taxonomy" id="135948"/>
    <lineage>
        <taxon>Bacteria</taxon>
        <taxon>Bacillati</taxon>
        <taxon>Actinomycetota</taxon>
        <taxon>Actinomycetes</taxon>
        <taxon>Micromonosporales</taxon>
        <taxon>Micromonosporaceae</taxon>
        <taxon>Actinoplanes</taxon>
    </lineage>
</organism>
<keyword evidence="1" id="KW-0472">Membrane</keyword>
<comment type="caution">
    <text evidence="3">The sequence shown here is derived from an EMBL/GenBank/DDBJ whole genome shotgun (WGS) entry which is preliminary data.</text>
</comment>
<dbReference type="RefSeq" id="WP_185042802.1">
    <property type="nucleotide sequence ID" value="NZ_BAABFG010000005.1"/>
</dbReference>
<feature type="transmembrane region" description="Helical" evidence="1">
    <location>
        <begin position="114"/>
        <end position="131"/>
    </location>
</feature>
<feature type="transmembrane region" description="Helical" evidence="1">
    <location>
        <begin position="54"/>
        <end position="72"/>
    </location>
</feature>
<evidence type="ECO:0000259" key="2">
    <source>
        <dbReference type="Pfam" id="PF03779"/>
    </source>
</evidence>
<reference evidence="3 4" key="1">
    <citation type="submission" date="2020-08" db="EMBL/GenBank/DDBJ databases">
        <title>Sequencing the genomes of 1000 actinobacteria strains.</title>
        <authorList>
            <person name="Klenk H.-P."/>
        </authorList>
    </citation>
    <scope>NUCLEOTIDE SEQUENCE [LARGE SCALE GENOMIC DNA]</scope>
    <source>
        <strain evidence="3 4">DSM 45809</strain>
    </source>
</reference>
<proteinExistence type="predicted"/>